<reference evidence="1" key="1">
    <citation type="submission" date="2016-10" db="EMBL/GenBank/DDBJ databases">
        <authorList>
            <person name="de Groot N.N."/>
        </authorList>
    </citation>
    <scope>NUCLEOTIDE SEQUENCE</scope>
</reference>
<gene>
    <name evidence="1" type="ORF">MNB_SV-12-934</name>
</gene>
<evidence type="ECO:0000313" key="1">
    <source>
        <dbReference type="EMBL" id="SFV61720.1"/>
    </source>
</evidence>
<protein>
    <submittedName>
        <fullName evidence="1">Uncharacterized protein</fullName>
    </submittedName>
</protein>
<name>A0A1W1C784_9ZZZZ</name>
<organism evidence="1">
    <name type="scientific">hydrothermal vent metagenome</name>
    <dbReference type="NCBI Taxonomy" id="652676"/>
    <lineage>
        <taxon>unclassified sequences</taxon>
        <taxon>metagenomes</taxon>
        <taxon>ecological metagenomes</taxon>
    </lineage>
</organism>
<sequence length="52" mass="6254">MEKMKPTKESNQKPLKKNSIDPVFLKKIEHLKEEEQRVMLKLYSEIVKEIKV</sequence>
<dbReference type="EMBL" id="FPHE01000108">
    <property type="protein sequence ID" value="SFV61720.1"/>
    <property type="molecule type" value="Genomic_DNA"/>
</dbReference>
<dbReference type="AlphaFoldDB" id="A0A1W1C784"/>
<accession>A0A1W1C784</accession>
<proteinExistence type="predicted"/>